<dbReference type="Proteomes" id="UP001552299">
    <property type="component" value="Unassembled WGS sequence"/>
</dbReference>
<organism evidence="1 2">
    <name type="scientific">Dendrobium thyrsiflorum</name>
    <name type="common">Pinecone-like raceme dendrobium</name>
    <name type="synonym">Orchid</name>
    <dbReference type="NCBI Taxonomy" id="117978"/>
    <lineage>
        <taxon>Eukaryota</taxon>
        <taxon>Viridiplantae</taxon>
        <taxon>Streptophyta</taxon>
        <taxon>Embryophyta</taxon>
        <taxon>Tracheophyta</taxon>
        <taxon>Spermatophyta</taxon>
        <taxon>Magnoliopsida</taxon>
        <taxon>Liliopsida</taxon>
        <taxon>Asparagales</taxon>
        <taxon>Orchidaceae</taxon>
        <taxon>Epidendroideae</taxon>
        <taxon>Malaxideae</taxon>
        <taxon>Dendrobiinae</taxon>
        <taxon>Dendrobium</taxon>
    </lineage>
</organism>
<comment type="caution">
    <text evidence="1">The sequence shown here is derived from an EMBL/GenBank/DDBJ whole genome shotgun (WGS) entry which is preliminary data.</text>
</comment>
<dbReference type="EMBL" id="JANQDX010000003">
    <property type="protein sequence ID" value="KAL0926793.1"/>
    <property type="molecule type" value="Genomic_DNA"/>
</dbReference>
<proteinExistence type="predicted"/>
<evidence type="ECO:0000313" key="2">
    <source>
        <dbReference type="Proteomes" id="UP001552299"/>
    </source>
</evidence>
<accession>A0ABD0VQ82</accession>
<sequence length="70" mass="7436">MSSRDHTAAAAVAWLPVAVTTQSLRHGSDLAPLFRSDVREGNSTPPLLKSVCHSSWIQLSSYVLTASISG</sequence>
<evidence type="ECO:0008006" key="3">
    <source>
        <dbReference type="Google" id="ProtNLM"/>
    </source>
</evidence>
<reference evidence="1 2" key="1">
    <citation type="journal article" date="2024" name="Plant Biotechnol. J.">
        <title>Dendrobium thyrsiflorum genome and its molecular insights into genes involved in important horticultural traits.</title>
        <authorList>
            <person name="Chen B."/>
            <person name="Wang J.Y."/>
            <person name="Zheng P.J."/>
            <person name="Li K.L."/>
            <person name="Liang Y.M."/>
            <person name="Chen X.F."/>
            <person name="Zhang C."/>
            <person name="Zhao X."/>
            <person name="He X."/>
            <person name="Zhang G.Q."/>
            <person name="Liu Z.J."/>
            <person name="Xu Q."/>
        </authorList>
    </citation>
    <scope>NUCLEOTIDE SEQUENCE [LARGE SCALE GENOMIC DNA]</scope>
    <source>
        <strain evidence="1">GZMU011</strain>
    </source>
</reference>
<dbReference type="AlphaFoldDB" id="A0ABD0VQ82"/>
<keyword evidence="2" id="KW-1185">Reference proteome</keyword>
<protein>
    <recommendedName>
        <fullName evidence="3">Secreted protein</fullName>
    </recommendedName>
</protein>
<gene>
    <name evidence="1" type="ORF">M5K25_003043</name>
</gene>
<name>A0ABD0VQ82_DENTH</name>
<evidence type="ECO:0000313" key="1">
    <source>
        <dbReference type="EMBL" id="KAL0926793.1"/>
    </source>
</evidence>